<proteinExistence type="predicted"/>
<protein>
    <recommendedName>
        <fullName evidence="3">DUF5343 domain-containing protein</fullName>
    </recommendedName>
</protein>
<evidence type="ECO:0008006" key="3">
    <source>
        <dbReference type="Google" id="ProtNLM"/>
    </source>
</evidence>
<evidence type="ECO:0000313" key="1">
    <source>
        <dbReference type="EMBL" id="UTY33276.1"/>
    </source>
</evidence>
<accession>A0AAE9MT24</accession>
<dbReference type="InterPro" id="IPR035235">
    <property type="entry name" value="DUF5343"/>
</dbReference>
<dbReference type="RefSeq" id="WP_049992340.1">
    <property type="nucleotide sequence ID" value="NZ_CP009228.1"/>
</dbReference>
<dbReference type="Proteomes" id="UP001058682">
    <property type="component" value="Chromosome"/>
</dbReference>
<gene>
    <name evidence="1" type="ORF">E4N74_04055</name>
</gene>
<dbReference type="AlphaFoldDB" id="A0AAE9MT24"/>
<evidence type="ECO:0000313" key="2">
    <source>
        <dbReference type="Proteomes" id="UP001058682"/>
    </source>
</evidence>
<sequence>MSLPDSYTQKPSAISEYFESFKAAQAPERVSYKFLENLGFTSTNDRMIIGVLKELGFIDTDGKPTQRYYKFLDKNESSKIIAEGIRDAYSDLFAVNLRANELSIEDVKNKLRSLYAGKKTDQVIGRIATTFNSLCELGDFSIETVPKQECKVDNTTETSNIRTERPLPNTQEKKEIALGSLQYHINIILPATKDQAVYDAIFKSLKEHLG</sequence>
<dbReference type="Pfam" id="PF17278">
    <property type="entry name" value="DUF5343"/>
    <property type="match status" value="1"/>
</dbReference>
<organism evidence="1 2">
    <name type="scientific">Treponema putidum</name>
    <dbReference type="NCBI Taxonomy" id="221027"/>
    <lineage>
        <taxon>Bacteria</taxon>
        <taxon>Pseudomonadati</taxon>
        <taxon>Spirochaetota</taxon>
        <taxon>Spirochaetia</taxon>
        <taxon>Spirochaetales</taxon>
        <taxon>Treponemataceae</taxon>
        <taxon>Treponema</taxon>
    </lineage>
</organism>
<name>A0AAE9MT24_9SPIR</name>
<reference evidence="1" key="1">
    <citation type="submission" date="2019-04" db="EMBL/GenBank/DDBJ databases">
        <title>Whole genome sequencing of oral phylogroup 2 treponemes.</title>
        <authorList>
            <person name="Chan Y."/>
            <person name="Zeng H.H."/>
            <person name="Yu X.L."/>
            <person name="Leung W.K."/>
            <person name="Watt R.M."/>
        </authorList>
    </citation>
    <scope>NUCLEOTIDE SEQUENCE</scope>
    <source>
        <strain evidence="1">OMZ 835</strain>
    </source>
</reference>
<dbReference type="EMBL" id="CP038804">
    <property type="protein sequence ID" value="UTY33276.1"/>
    <property type="molecule type" value="Genomic_DNA"/>
</dbReference>